<dbReference type="HOGENOM" id="CLU_012678_2_2_1"/>
<dbReference type="GO" id="GO:0005543">
    <property type="term" value="F:phospholipid binding"/>
    <property type="evidence" value="ECO:0007669"/>
    <property type="project" value="TreeGrafter"/>
</dbReference>
<dbReference type="GO" id="GO:0030125">
    <property type="term" value="C:clathrin vesicle coat"/>
    <property type="evidence" value="ECO:0007669"/>
    <property type="project" value="TreeGrafter"/>
</dbReference>
<evidence type="ECO:0000313" key="3">
    <source>
        <dbReference type="Proteomes" id="UP000009328"/>
    </source>
</evidence>
<accession>K0KJD5</accession>
<dbReference type="SUPFAM" id="SSF48464">
    <property type="entry name" value="ENTH/VHS domain"/>
    <property type="match status" value="1"/>
</dbReference>
<protein>
    <submittedName>
        <fullName evidence="2">Epsin-3</fullName>
    </submittedName>
</protein>
<sequence>MSRRFVRSIRNISATPAEIKIKSATSNDSFGPTTSDLNEIALLTMDNKHLRQIITVLTKRLNDSTKNWRHILKSLTVIQYCLLAGSTEFVYWVQNNSYLIKTLKEFQWKDSNEIAYQIRSKAKKITSLLKDDNLLQSKRANYHIYRTKMSQPSSGKRSSLDITRTDDLNVQSLESPIKLTSDAPWSRATKSMEIRRSIDWDGNRNVGRGSDEISRILANIDEE</sequence>
<comment type="caution">
    <text evidence="2">The sequence shown here is derived from an EMBL/GenBank/DDBJ whole genome shotgun (WGS) entry which is preliminary data.</text>
</comment>
<dbReference type="GO" id="GO:0030276">
    <property type="term" value="F:clathrin binding"/>
    <property type="evidence" value="ECO:0007669"/>
    <property type="project" value="TreeGrafter"/>
</dbReference>
<reference evidence="2 3" key="1">
    <citation type="journal article" date="2012" name="Eukaryot. Cell">
        <title>Draft genome sequence of Wickerhamomyces ciferrii NRRL Y-1031 F-60-10.</title>
        <authorList>
            <person name="Schneider J."/>
            <person name="Andrea H."/>
            <person name="Blom J."/>
            <person name="Jaenicke S."/>
            <person name="Ruckert C."/>
            <person name="Schorsch C."/>
            <person name="Szczepanowski R."/>
            <person name="Farwick M."/>
            <person name="Goesmann A."/>
            <person name="Puhler A."/>
            <person name="Schaffer S."/>
            <person name="Tauch A."/>
            <person name="Kohler T."/>
            <person name="Brinkrolf K."/>
        </authorList>
    </citation>
    <scope>NUCLEOTIDE SEQUENCE [LARGE SCALE GENOMIC DNA]</scope>
    <source>
        <strain evidence="3">ATCC 14091 / BCRC 22168 / CBS 111 / JCM 3599 / NBRC 0793 / NRRL Y-1031 F-60-10</strain>
    </source>
</reference>
<dbReference type="PROSITE" id="PS50942">
    <property type="entry name" value="ENTH"/>
    <property type="match status" value="1"/>
</dbReference>
<dbReference type="SMART" id="SM00273">
    <property type="entry name" value="ENTH"/>
    <property type="match status" value="1"/>
</dbReference>
<dbReference type="Proteomes" id="UP000009328">
    <property type="component" value="Unassembled WGS sequence"/>
</dbReference>
<dbReference type="InParanoid" id="K0KJD5"/>
<evidence type="ECO:0000313" key="2">
    <source>
        <dbReference type="EMBL" id="CCH42237.1"/>
    </source>
</evidence>
<dbReference type="PANTHER" id="PTHR12276">
    <property type="entry name" value="EPSIN/ENT-RELATED"/>
    <property type="match status" value="1"/>
</dbReference>
<dbReference type="GO" id="GO:0005886">
    <property type="term" value="C:plasma membrane"/>
    <property type="evidence" value="ECO:0007669"/>
    <property type="project" value="TreeGrafter"/>
</dbReference>
<proteinExistence type="predicted"/>
<dbReference type="FunCoup" id="K0KJD5">
    <property type="interactions" value="13"/>
</dbReference>
<dbReference type="Pfam" id="PF01417">
    <property type="entry name" value="ENTH"/>
    <property type="match status" value="1"/>
</dbReference>
<dbReference type="GO" id="GO:0005768">
    <property type="term" value="C:endosome"/>
    <property type="evidence" value="ECO:0007669"/>
    <property type="project" value="TreeGrafter"/>
</dbReference>
<gene>
    <name evidence="2" type="primary">EPN3</name>
    <name evidence="2" type="ORF">BN7_1781</name>
</gene>
<dbReference type="eggNOG" id="KOG2056">
    <property type="taxonomic scope" value="Eukaryota"/>
</dbReference>
<organism evidence="2 3">
    <name type="scientific">Wickerhamomyces ciferrii (strain ATCC 14091 / BCRC 22168 / CBS 111 / JCM 3599 / NBRC 0793 / NRRL Y-1031 F-60-10)</name>
    <name type="common">Yeast</name>
    <name type="synonym">Pichia ciferrii</name>
    <dbReference type="NCBI Taxonomy" id="1206466"/>
    <lineage>
        <taxon>Eukaryota</taxon>
        <taxon>Fungi</taxon>
        <taxon>Dikarya</taxon>
        <taxon>Ascomycota</taxon>
        <taxon>Saccharomycotina</taxon>
        <taxon>Saccharomycetes</taxon>
        <taxon>Phaffomycetales</taxon>
        <taxon>Wickerhamomycetaceae</taxon>
        <taxon>Wickerhamomyces</taxon>
    </lineage>
</organism>
<evidence type="ECO:0000259" key="1">
    <source>
        <dbReference type="PROSITE" id="PS50942"/>
    </source>
</evidence>
<dbReference type="AlphaFoldDB" id="K0KJD5"/>
<dbReference type="PANTHER" id="PTHR12276:SF110">
    <property type="entry name" value="EPSIN-1-RELATED"/>
    <property type="match status" value="1"/>
</dbReference>
<keyword evidence="3" id="KW-1185">Reference proteome</keyword>
<dbReference type="Gene3D" id="1.25.40.90">
    <property type="match status" value="1"/>
</dbReference>
<dbReference type="STRING" id="1206466.K0KJD5"/>
<dbReference type="GO" id="GO:0007015">
    <property type="term" value="P:actin filament organization"/>
    <property type="evidence" value="ECO:0007669"/>
    <property type="project" value="TreeGrafter"/>
</dbReference>
<name>K0KJD5_WICCF</name>
<dbReference type="GO" id="GO:0006897">
    <property type="term" value="P:endocytosis"/>
    <property type="evidence" value="ECO:0007669"/>
    <property type="project" value="TreeGrafter"/>
</dbReference>
<dbReference type="EMBL" id="CAIF01000039">
    <property type="protein sequence ID" value="CCH42237.1"/>
    <property type="molecule type" value="Genomic_DNA"/>
</dbReference>
<dbReference type="InterPro" id="IPR013809">
    <property type="entry name" value="ENTH"/>
</dbReference>
<dbReference type="InterPro" id="IPR008942">
    <property type="entry name" value="ENTH_VHS"/>
</dbReference>
<feature type="domain" description="ENTH" evidence="1">
    <location>
        <begin position="9"/>
        <end position="139"/>
    </location>
</feature>